<dbReference type="PANTHER" id="PTHR33474:SF2">
    <property type="entry name" value="TRANSMEMBRANE PROTEIN"/>
    <property type="match status" value="1"/>
</dbReference>
<keyword evidence="2 3" id="KW-0812">Transmembrane</keyword>
<feature type="region of interest" description="Disordered" evidence="1">
    <location>
        <begin position="136"/>
        <end position="158"/>
    </location>
</feature>
<dbReference type="OrthoDB" id="747636at2759"/>
<evidence type="ECO:0000313" key="3">
    <source>
        <dbReference type="EMBL" id="KAJ6676828.1"/>
    </source>
</evidence>
<dbReference type="AlphaFoldDB" id="A0A6N2LG17"/>
<feature type="transmembrane region" description="Helical" evidence="2">
    <location>
        <begin position="20"/>
        <end position="38"/>
    </location>
</feature>
<keyword evidence="5" id="KW-1185">Reference proteome</keyword>
<evidence type="ECO:0000313" key="4">
    <source>
        <dbReference type="EMBL" id="VFU40148.1"/>
    </source>
</evidence>
<dbReference type="Proteomes" id="UP001151529">
    <property type="component" value="Chromosome 15Z"/>
</dbReference>
<reference evidence="4" key="1">
    <citation type="submission" date="2019-03" db="EMBL/GenBank/DDBJ databases">
        <authorList>
            <person name="Mank J."/>
            <person name="Almeida P."/>
        </authorList>
    </citation>
    <scope>NUCLEOTIDE SEQUENCE</scope>
    <source>
        <strain evidence="4">78183</strain>
    </source>
</reference>
<reference evidence="3" key="2">
    <citation type="submission" date="2022-11" db="EMBL/GenBank/DDBJ databases">
        <authorList>
            <person name="Hyden B.L."/>
            <person name="Feng K."/>
            <person name="Yates T."/>
            <person name="Jawdy S."/>
            <person name="Smart L.B."/>
            <person name="Muchero W."/>
        </authorList>
    </citation>
    <scope>NUCLEOTIDE SEQUENCE</scope>
    <source>
        <tissue evidence="3">Shoot tip</tissue>
    </source>
</reference>
<evidence type="ECO:0000313" key="5">
    <source>
        <dbReference type="Proteomes" id="UP001151529"/>
    </source>
</evidence>
<name>A0A6N2LG17_SALVM</name>
<protein>
    <submittedName>
        <fullName evidence="3">TRANSMEMBRANE PROTEIN</fullName>
    </submittedName>
</protein>
<dbReference type="EMBL" id="JAPFFL010000015">
    <property type="protein sequence ID" value="KAJ6676828.1"/>
    <property type="molecule type" value="Genomic_DNA"/>
</dbReference>
<dbReference type="PANTHER" id="PTHR33474">
    <property type="entry name" value="TRANSMEMBRANE PROTEIN"/>
    <property type="match status" value="1"/>
</dbReference>
<keyword evidence="2" id="KW-1133">Transmembrane helix</keyword>
<organism evidence="4">
    <name type="scientific">Salix viminalis</name>
    <name type="common">Common osier</name>
    <name type="synonym">Basket willow</name>
    <dbReference type="NCBI Taxonomy" id="40686"/>
    <lineage>
        <taxon>Eukaryota</taxon>
        <taxon>Viridiplantae</taxon>
        <taxon>Streptophyta</taxon>
        <taxon>Embryophyta</taxon>
        <taxon>Tracheophyta</taxon>
        <taxon>Spermatophyta</taxon>
        <taxon>Magnoliopsida</taxon>
        <taxon>eudicotyledons</taxon>
        <taxon>Gunneridae</taxon>
        <taxon>Pentapetalae</taxon>
        <taxon>rosids</taxon>
        <taxon>fabids</taxon>
        <taxon>Malpighiales</taxon>
        <taxon>Salicaceae</taxon>
        <taxon>Saliceae</taxon>
        <taxon>Salix</taxon>
    </lineage>
</organism>
<keyword evidence="2" id="KW-0472">Membrane</keyword>
<reference evidence="3" key="3">
    <citation type="journal article" date="2023" name="Int. J. Mol. Sci.">
        <title>De Novo Assembly and Annotation of 11 Diverse Shrub Willow (Salix) Genomes Reveals Novel Gene Organization in Sex-Linked Regions.</title>
        <authorList>
            <person name="Hyden B."/>
            <person name="Feng K."/>
            <person name="Yates T.B."/>
            <person name="Jawdy S."/>
            <person name="Cereghino C."/>
            <person name="Smart L.B."/>
            <person name="Muchero W."/>
        </authorList>
    </citation>
    <scope>NUCLEOTIDE SEQUENCE [LARGE SCALE GENOMIC DNA]</scope>
    <source>
        <tissue evidence="3">Shoot tip</tissue>
    </source>
</reference>
<accession>A0A6N2LG17</accession>
<gene>
    <name evidence="3" type="ORF">OIU85_010046</name>
    <name evidence="4" type="ORF">SVIM_LOCUS228207</name>
</gene>
<sequence>MVGLQSPDPPPHTQVLSSSHFLTLASLLITALQIYTYNVSTSLIVRSIRNTKRFSARKLAPAMAGILFRLLVNFLLLSSLVYWSDSFPVKRIGIQVHGHDQVRPIILEGTHMVLQSRKKDQDEHVGHGRKIVELNDYPGSGANNRHTPRPQFGRCADC</sequence>
<proteinExistence type="predicted"/>
<evidence type="ECO:0000256" key="2">
    <source>
        <dbReference type="SAM" id="Phobius"/>
    </source>
</evidence>
<feature type="transmembrane region" description="Helical" evidence="2">
    <location>
        <begin position="59"/>
        <end position="83"/>
    </location>
</feature>
<evidence type="ECO:0000256" key="1">
    <source>
        <dbReference type="SAM" id="MobiDB-lite"/>
    </source>
</evidence>
<dbReference type="EMBL" id="CAADRP010001541">
    <property type="protein sequence ID" value="VFU40148.1"/>
    <property type="molecule type" value="Genomic_DNA"/>
</dbReference>